<dbReference type="RefSeq" id="WP_117683491.1">
    <property type="nucleotide sequence ID" value="NZ_JADNHC010000002.1"/>
</dbReference>
<dbReference type="GO" id="GO:0016817">
    <property type="term" value="F:hydrolase activity, acting on acid anhydrides"/>
    <property type="evidence" value="ECO:0007669"/>
    <property type="project" value="InterPro"/>
</dbReference>
<dbReference type="AlphaFoldDB" id="A0A3E4NM47"/>
<reference evidence="1 2" key="1">
    <citation type="submission" date="2018-08" db="EMBL/GenBank/DDBJ databases">
        <title>A genome reference for cultivated species of the human gut microbiota.</title>
        <authorList>
            <person name="Zou Y."/>
            <person name="Xue W."/>
            <person name="Luo G."/>
        </authorList>
    </citation>
    <scope>NUCLEOTIDE SEQUENCE [LARGE SCALE GENOMIC DNA]</scope>
    <source>
        <strain evidence="1 2">TF10-34</strain>
    </source>
</reference>
<evidence type="ECO:0000313" key="1">
    <source>
        <dbReference type="EMBL" id="RGK65960.1"/>
    </source>
</evidence>
<dbReference type="Proteomes" id="UP000261210">
    <property type="component" value="Unassembled WGS sequence"/>
</dbReference>
<dbReference type="EMBL" id="QSQU01000005">
    <property type="protein sequence ID" value="RGK65960.1"/>
    <property type="molecule type" value="Genomic_DNA"/>
</dbReference>
<proteinExistence type="predicted"/>
<sequence>MYYTPSKANWVEIGMTLSDLDEAGQEYFHNVSCIYSGHNRAKTDRKFSELLKNITKVKIATFFLHYKEHGLNLVL</sequence>
<name>A0A3E4NM47_9BACE</name>
<evidence type="ECO:0000313" key="2">
    <source>
        <dbReference type="Proteomes" id="UP000261210"/>
    </source>
</evidence>
<gene>
    <name evidence="1" type="ORF">DXD03_04780</name>
</gene>
<accession>A0A3E4NM47</accession>
<organism evidence="1 2">
    <name type="scientific">Bacteroides xylanisolvens</name>
    <dbReference type="NCBI Taxonomy" id="371601"/>
    <lineage>
        <taxon>Bacteria</taxon>
        <taxon>Pseudomonadati</taxon>
        <taxon>Bacteroidota</taxon>
        <taxon>Bacteroidia</taxon>
        <taxon>Bacteroidales</taxon>
        <taxon>Bacteroidaceae</taxon>
        <taxon>Bacteroides</taxon>
    </lineage>
</organism>
<comment type="caution">
    <text evidence="1">The sequence shown here is derived from an EMBL/GenBank/DDBJ whole genome shotgun (WGS) entry which is preliminary data.</text>
</comment>
<protein>
    <submittedName>
        <fullName evidence="1">Uncharacterized protein</fullName>
    </submittedName>
</protein>